<dbReference type="STRING" id="644966.Tmar_0037"/>
<dbReference type="EMBL" id="CP002344">
    <property type="protein sequence ID" value="ADU50162.1"/>
    <property type="molecule type" value="Genomic_DNA"/>
</dbReference>
<keyword evidence="4" id="KW-1185">Reference proteome</keyword>
<evidence type="ECO:0000313" key="3">
    <source>
        <dbReference type="EMBL" id="ADU50162.1"/>
    </source>
</evidence>
<dbReference type="InterPro" id="IPR006944">
    <property type="entry name" value="Phage/GTA_portal"/>
</dbReference>
<feature type="compositionally biased region" description="Low complexity" evidence="1">
    <location>
        <begin position="454"/>
        <end position="467"/>
    </location>
</feature>
<organism evidence="3 4">
    <name type="scientific">Thermaerobacter marianensis (strain ATCC 700841 / DSM 12885 / JCM 10246 / 7p75a)</name>
    <dbReference type="NCBI Taxonomy" id="644966"/>
    <lineage>
        <taxon>Bacteria</taxon>
        <taxon>Bacillati</taxon>
        <taxon>Bacillota</taxon>
        <taxon>Clostridia</taxon>
        <taxon>Eubacteriales</taxon>
        <taxon>Clostridiales Family XVII. Incertae Sedis</taxon>
        <taxon>Thermaerobacter</taxon>
    </lineage>
</organism>
<dbReference type="AlphaFoldDB" id="E6SKH5"/>
<dbReference type="NCBIfam" id="TIGR01537">
    <property type="entry name" value="portal_HK97"/>
    <property type="match status" value="1"/>
</dbReference>
<dbReference type="Pfam" id="PF04860">
    <property type="entry name" value="Phage_portal"/>
    <property type="match status" value="1"/>
</dbReference>
<dbReference type="InterPro" id="IPR006427">
    <property type="entry name" value="Portal_HK97"/>
</dbReference>
<dbReference type="Proteomes" id="UP000008915">
    <property type="component" value="Chromosome"/>
</dbReference>
<dbReference type="KEGG" id="tmr:Tmar_0037"/>
<dbReference type="eggNOG" id="COG2369">
    <property type="taxonomic scope" value="Bacteria"/>
</dbReference>
<dbReference type="OrthoDB" id="9765386at2"/>
<evidence type="ECO:0000256" key="1">
    <source>
        <dbReference type="SAM" id="MobiDB-lite"/>
    </source>
</evidence>
<sequence>MKLRDRLRVLFTGRLPIDVFVDQAYERVKQVAGGTVVSPGVARWPEDGYANWAREAYGKNELVYACITEIATSVPEAPLRIYRDTAAGWEEVPDHPLRQLIRRPNPVLSEYELWELTVVHLYLAGNAYWEIVRSRDGRPKELWPLRPDRVRIIPDPDPRIHHTYAYAVDGQLYPLGTDVLHFKFPNPLDEYFGQPPLRAAVRAVAVDNEATAYVQSLLQNDAMPRVIVTTQQKLDEDTVERLRSRWRERYGRENRGMPAFLQAGMDVKVLGLNLKDLEFPDLRATSESRICAAFGVPPVLVGAKVGLDRSTFANYSEARRSFWEETISPLLRRLADRINHKLLPMFRDSEGLEARFDTSEVSALQESVNEKWRRITEAVEAGWLMVDEARAEAGYDPFPDGRGRVLLRPTSVAEVPVGGGGEDGGGGGEPGDDEAPARRPRPTPGGDEGGLGEPGDTPGAEPSTPTEDGPPPGGDGEPGKQRSGPRRILKSREAIAESRNRLADRYERRWREWAREEFQAEARDTLRAFWLATTGRRFKALADDELMEFLTTLEQMGISWRQRIQDGSAELIYEQLVDAAGEAGSELDVAFQLNNDFAKRFVERYVFIFAQALSRASQDRIREIILAGQRDGLTINEMKRRLLEEFDDWTAARAERVARTETLRASNAGAMMAYQQAGVQVVEWLPAGDACPYCKALKGRRWAVGSALFQVGDEWHPEGVERPYRITYEPVQHPPLHPHCRCTIVPVVD</sequence>
<reference evidence="3 4" key="1">
    <citation type="journal article" date="2010" name="Stand. Genomic Sci.">
        <title>Complete genome sequence of Thermaerobacter marianensis type strain (7p75a).</title>
        <authorList>
            <person name="Han C."/>
            <person name="Gu W."/>
            <person name="Zhang X."/>
            <person name="Lapidus A."/>
            <person name="Nolan M."/>
            <person name="Copeland A."/>
            <person name="Lucas S."/>
            <person name="Del Rio T.G."/>
            <person name="Tice H."/>
            <person name="Cheng J.F."/>
            <person name="Tapia R."/>
            <person name="Goodwin L."/>
            <person name="Pitluck S."/>
            <person name="Pagani I."/>
            <person name="Ivanova N."/>
            <person name="Mavromatis K."/>
            <person name="Mikhailova N."/>
            <person name="Pati A."/>
            <person name="Chen A."/>
            <person name="Palaniappan K."/>
            <person name="Land M."/>
            <person name="Hauser L."/>
            <person name="Chang Y.J."/>
            <person name="Jeffries C.D."/>
            <person name="Schneider S."/>
            <person name="Rohde M."/>
            <person name="Goker M."/>
            <person name="Pukall R."/>
            <person name="Woyke T."/>
            <person name="Bristow J."/>
            <person name="Eisen J.A."/>
            <person name="Markowitz V."/>
            <person name="Hugenholtz P."/>
            <person name="Kyrpides N.C."/>
            <person name="Klenk H.P."/>
            <person name="Detter J.C."/>
        </authorList>
    </citation>
    <scope>NUCLEOTIDE SEQUENCE [LARGE SCALE GENOMIC DNA]</scope>
    <source>
        <strain evidence="4">ATCC 700841 / DSM 12885 / JCM 10246 / 7p75a</strain>
    </source>
</reference>
<accession>E6SKH5</accession>
<evidence type="ECO:0000259" key="2">
    <source>
        <dbReference type="Pfam" id="PF04233"/>
    </source>
</evidence>
<evidence type="ECO:0000313" key="4">
    <source>
        <dbReference type="Proteomes" id="UP000008915"/>
    </source>
</evidence>
<feature type="domain" description="Phage head morphogenesis" evidence="2">
    <location>
        <begin position="621"/>
        <end position="744"/>
    </location>
</feature>
<dbReference type="InterPro" id="IPR006528">
    <property type="entry name" value="Phage_head_morphogenesis_dom"/>
</dbReference>
<feature type="compositionally biased region" description="Gly residues" evidence="1">
    <location>
        <begin position="417"/>
        <end position="429"/>
    </location>
</feature>
<name>E6SKH5_THEM7</name>
<reference evidence="4" key="2">
    <citation type="journal article" date="2010" name="Stand. Genomic Sci.">
        <title>Complete genome sequence of Thermaerobacter marianensis type strain (7p75aT).</title>
        <authorList>
            <person name="Han C."/>
            <person name="Gu W."/>
            <person name="Zhang X."/>
            <person name="Lapidus A."/>
            <person name="Nolan M."/>
            <person name="Copeland A."/>
            <person name="Lucas S."/>
            <person name="Glavina Del Rio T."/>
            <person name="Tice H."/>
            <person name="Cheng J."/>
            <person name="Tapia R."/>
            <person name="Goodwin L."/>
            <person name="Pitluck S."/>
            <person name="Pagani I."/>
            <person name="Ivanova N."/>
            <person name="Mavromatis K."/>
            <person name="Mikhailova N."/>
            <person name="Pati A."/>
            <person name="Chen A."/>
            <person name="Palaniappan K."/>
            <person name="Land M."/>
            <person name="Hauser L."/>
            <person name="Chang Y."/>
            <person name="Jeffries C."/>
            <person name="Schneider S."/>
            <person name="Rohde M."/>
            <person name="Goker M."/>
            <person name="Pukall R."/>
            <person name="Woyke T."/>
            <person name="Bristow J."/>
            <person name="Eisen J."/>
            <person name="Markowitz V."/>
            <person name="Hugenholtz P."/>
            <person name="Kyrpides N."/>
            <person name="Klenk H."/>
            <person name="Detter J."/>
        </authorList>
    </citation>
    <scope>NUCLEOTIDE SEQUENCE [LARGE SCALE GENOMIC DNA]</scope>
    <source>
        <strain evidence="4">ATCC 700841 / DSM 12885 / JCM 10246 / 7p75a</strain>
    </source>
</reference>
<dbReference type="RefSeq" id="WP_013494468.1">
    <property type="nucleotide sequence ID" value="NC_014831.1"/>
</dbReference>
<feature type="region of interest" description="Disordered" evidence="1">
    <location>
        <begin position="413"/>
        <end position="494"/>
    </location>
</feature>
<gene>
    <name evidence="3" type="ordered locus">Tmar_0037</name>
</gene>
<dbReference type="Pfam" id="PF04233">
    <property type="entry name" value="Phage_Mu_F"/>
    <property type="match status" value="1"/>
</dbReference>
<protein>
    <submittedName>
        <fullName evidence="3">Phage portal protein, HK97 family</fullName>
    </submittedName>
</protein>
<dbReference type="eggNOG" id="COG4695">
    <property type="taxonomic scope" value="Bacteria"/>
</dbReference>
<proteinExistence type="predicted"/>
<dbReference type="HOGENOM" id="CLU_371277_0_0_9"/>